<dbReference type="GO" id="GO:0016020">
    <property type="term" value="C:membrane"/>
    <property type="evidence" value="ECO:0007669"/>
    <property type="project" value="UniProtKB-SubCell"/>
</dbReference>
<dbReference type="PROSITE" id="PS50850">
    <property type="entry name" value="MFS"/>
    <property type="match status" value="1"/>
</dbReference>
<feature type="transmembrane region" description="Helical" evidence="7">
    <location>
        <begin position="366"/>
        <end position="388"/>
    </location>
</feature>
<keyword evidence="3 7" id="KW-0812">Transmembrane</keyword>
<feature type="compositionally biased region" description="Basic and acidic residues" evidence="6">
    <location>
        <begin position="1"/>
        <end position="19"/>
    </location>
</feature>
<feature type="transmembrane region" description="Helical" evidence="7">
    <location>
        <begin position="601"/>
        <end position="620"/>
    </location>
</feature>
<evidence type="ECO:0000256" key="1">
    <source>
        <dbReference type="ARBA" id="ARBA00004141"/>
    </source>
</evidence>
<proteinExistence type="predicted"/>
<feature type="domain" description="Major facilitator superfamily (MFS) profile" evidence="8">
    <location>
        <begin position="173"/>
        <end position="699"/>
    </location>
</feature>
<dbReference type="PANTHER" id="PTHR23504:SF6">
    <property type="entry name" value="MULTIDRUG TRANSPORTER, PUTATIVE (AFU_ORTHOLOGUE AFUA_4G08740)-RELATED"/>
    <property type="match status" value="1"/>
</dbReference>
<evidence type="ECO:0000256" key="3">
    <source>
        <dbReference type="ARBA" id="ARBA00022692"/>
    </source>
</evidence>
<dbReference type="Gene3D" id="1.20.1250.20">
    <property type="entry name" value="MFS general substrate transporter like domains"/>
    <property type="match status" value="1"/>
</dbReference>
<evidence type="ECO:0000256" key="4">
    <source>
        <dbReference type="ARBA" id="ARBA00022989"/>
    </source>
</evidence>
<organism evidence="9 10">
    <name type="scientific">Hortaea werneckii</name>
    <name type="common">Black yeast</name>
    <name type="synonym">Cladosporium werneckii</name>
    <dbReference type="NCBI Taxonomy" id="91943"/>
    <lineage>
        <taxon>Eukaryota</taxon>
        <taxon>Fungi</taxon>
        <taxon>Dikarya</taxon>
        <taxon>Ascomycota</taxon>
        <taxon>Pezizomycotina</taxon>
        <taxon>Dothideomycetes</taxon>
        <taxon>Dothideomycetidae</taxon>
        <taxon>Mycosphaerellales</taxon>
        <taxon>Teratosphaeriaceae</taxon>
        <taxon>Hortaea</taxon>
    </lineage>
</organism>
<dbReference type="InterPro" id="IPR020846">
    <property type="entry name" value="MFS_dom"/>
</dbReference>
<comment type="caution">
    <text evidence="9">The sequence shown here is derived from an EMBL/GenBank/DDBJ whole genome shotgun (WGS) entry which is preliminary data.</text>
</comment>
<keyword evidence="4 7" id="KW-1133">Transmembrane helix</keyword>
<feature type="compositionally biased region" description="Basic and acidic residues" evidence="6">
    <location>
        <begin position="95"/>
        <end position="119"/>
    </location>
</feature>
<reference evidence="9 10" key="1">
    <citation type="journal article" date="2018" name="BMC Genomics">
        <title>Genomic evidence for intraspecific hybridization in a clonal and extremely halotolerant yeast.</title>
        <authorList>
            <person name="Gostincar C."/>
            <person name="Stajich J.E."/>
            <person name="Zupancic J."/>
            <person name="Zalar P."/>
            <person name="Gunde-Cimerman N."/>
        </authorList>
    </citation>
    <scope>NUCLEOTIDE SEQUENCE [LARGE SCALE GENOMIC DNA]</scope>
    <source>
        <strain evidence="9 10">EXF-6656</strain>
    </source>
</reference>
<dbReference type="Pfam" id="PF07690">
    <property type="entry name" value="MFS_1"/>
    <property type="match status" value="1"/>
</dbReference>
<dbReference type="GO" id="GO:0022857">
    <property type="term" value="F:transmembrane transporter activity"/>
    <property type="evidence" value="ECO:0007669"/>
    <property type="project" value="InterPro"/>
</dbReference>
<comment type="subcellular location">
    <subcellularLocation>
        <location evidence="1">Membrane</location>
        <topology evidence="1">Multi-pass membrane protein</topology>
    </subcellularLocation>
</comment>
<feature type="compositionally biased region" description="Polar residues" evidence="6">
    <location>
        <begin position="33"/>
        <end position="48"/>
    </location>
</feature>
<feature type="transmembrane region" description="Helical" evidence="7">
    <location>
        <begin position="561"/>
        <end position="581"/>
    </location>
</feature>
<feature type="compositionally biased region" description="Pro residues" evidence="6">
    <location>
        <begin position="147"/>
        <end position="159"/>
    </location>
</feature>
<evidence type="ECO:0000313" key="9">
    <source>
        <dbReference type="EMBL" id="RMX88254.1"/>
    </source>
</evidence>
<keyword evidence="5 7" id="KW-0472">Membrane</keyword>
<evidence type="ECO:0000313" key="10">
    <source>
        <dbReference type="Proteomes" id="UP000281245"/>
    </source>
</evidence>
<feature type="compositionally biased region" description="Polar residues" evidence="6">
    <location>
        <begin position="125"/>
        <end position="134"/>
    </location>
</feature>
<feature type="transmembrane region" description="Helical" evidence="7">
    <location>
        <begin position="535"/>
        <end position="554"/>
    </location>
</feature>
<dbReference type="CDD" id="cd17330">
    <property type="entry name" value="MFS_SLC46_TetA_like"/>
    <property type="match status" value="1"/>
</dbReference>
<feature type="transmembrane region" description="Helical" evidence="7">
    <location>
        <begin position="466"/>
        <end position="490"/>
    </location>
</feature>
<dbReference type="InterPro" id="IPR011701">
    <property type="entry name" value="MFS"/>
</dbReference>
<evidence type="ECO:0000256" key="7">
    <source>
        <dbReference type="SAM" id="Phobius"/>
    </source>
</evidence>
<accession>A0A3M6XBP0</accession>
<evidence type="ECO:0000256" key="2">
    <source>
        <dbReference type="ARBA" id="ARBA00022448"/>
    </source>
</evidence>
<keyword evidence="2" id="KW-0813">Transport</keyword>
<feature type="transmembrane region" description="Helical" evidence="7">
    <location>
        <begin position="312"/>
        <end position="336"/>
    </location>
</feature>
<name>A0A3M6XBP0_HORWE</name>
<dbReference type="AlphaFoldDB" id="A0A3M6XBP0"/>
<dbReference type="Proteomes" id="UP000281245">
    <property type="component" value="Unassembled WGS sequence"/>
</dbReference>
<sequence length="718" mass="78403">MEEKRRICEKRMYRDEDTRTPFSGSNEEREVSSEATTLRPNSTSSDCEQSLDKGIEYDENFEVDFAKMKRYPPKSEMLNEVRYGASESEDDEEQDKERISYEHDHLLATNSHQRERDGLPDPGGPSTSFSQTTHGRTKKPESRSVPSPSPTPSPTPQTKPVPVSWSSLPKKSQLAILTLARLSEPFTQTSLQAYMYYQLKSFRTAHENQPPSDAVVAQQAGLLAAAFTGAQFCTAILWGRLADSEHPLFGGRKRVILIGLVGSGIGSLGFGFSRSFAEAVFWRCLGGALNGNIGVMRTMISEMVREKRFLSRAFLLLPMTFNIGVIIGPLLGGLLADPVGSYPNIFGPGGSLGGKNGVGWLTKWPYALPNVVSAGFLFCSAIGVVFGLEETLEGLRGKSDWGLKVSRYLLRIFLRRRNSGGYVQVGRQDGVSEDDVEMNEGKSEEATTTLPIKRKLSFGRIWTRNVLCTLLSHGLLAMHVGTFNALWFVFLSTPRYMPESKNEADDSKTLSLPPNYQPHAPFTFTGGLALPPPSIGTALAILGVIGITLQLLLYPPLSFRLGTTTSLRASLLLFPVAYFLARYLSIIPSTSPPPGPATGPWIWLYITLVLSVQVLARTFALPSTTILVNNASPHPSVLGTVHGVAQSVSSATRTVGPVVFSWLYGVGLGKGMVGMAWWSMCVVAGAGAGASWLVREGDGHEIFLEGELEPRQEVKGNR</sequence>
<feature type="region of interest" description="Disordered" evidence="6">
    <location>
        <begin position="69"/>
        <end position="166"/>
    </location>
</feature>
<evidence type="ECO:0000256" key="5">
    <source>
        <dbReference type="ARBA" id="ARBA00023136"/>
    </source>
</evidence>
<dbReference type="SUPFAM" id="SSF103473">
    <property type="entry name" value="MFS general substrate transporter"/>
    <property type="match status" value="1"/>
</dbReference>
<evidence type="ECO:0000256" key="6">
    <source>
        <dbReference type="SAM" id="MobiDB-lite"/>
    </source>
</evidence>
<dbReference type="PANTHER" id="PTHR23504">
    <property type="entry name" value="MAJOR FACILITATOR SUPERFAMILY DOMAIN-CONTAINING PROTEIN 10"/>
    <property type="match status" value="1"/>
</dbReference>
<feature type="transmembrane region" description="Helical" evidence="7">
    <location>
        <begin position="220"/>
        <end position="242"/>
    </location>
</feature>
<dbReference type="OrthoDB" id="10262656at2759"/>
<protein>
    <recommendedName>
        <fullName evidence="8">Major facilitator superfamily (MFS) profile domain-containing protein</fullName>
    </recommendedName>
</protein>
<evidence type="ECO:0000259" key="8">
    <source>
        <dbReference type="PROSITE" id="PS50850"/>
    </source>
</evidence>
<feature type="region of interest" description="Disordered" evidence="6">
    <location>
        <begin position="1"/>
        <end position="53"/>
    </location>
</feature>
<gene>
    <name evidence="9" type="ORF">D0869_01752</name>
</gene>
<feature type="transmembrane region" description="Helical" evidence="7">
    <location>
        <begin position="279"/>
        <end position="300"/>
    </location>
</feature>
<dbReference type="VEuPathDB" id="FungiDB:BTJ68_06148"/>
<dbReference type="InterPro" id="IPR036259">
    <property type="entry name" value="MFS_trans_sf"/>
</dbReference>
<feature type="transmembrane region" description="Helical" evidence="7">
    <location>
        <begin position="254"/>
        <end position="273"/>
    </location>
</feature>
<dbReference type="EMBL" id="QWIJ01000077">
    <property type="protein sequence ID" value="RMX88254.1"/>
    <property type="molecule type" value="Genomic_DNA"/>
</dbReference>